<dbReference type="PRINTS" id="PR00937">
    <property type="entry name" value="TBOX"/>
</dbReference>
<feature type="region of interest" description="Disordered" evidence="7">
    <location>
        <begin position="472"/>
        <end position="498"/>
    </location>
</feature>
<dbReference type="EMBL" id="CAJFCJ010000026">
    <property type="protein sequence ID" value="CAD5125405.1"/>
    <property type="molecule type" value="Genomic_DNA"/>
</dbReference>
<evidence type="ECO:0000256" key="5">
    <source>
        <dbReference type="ARBA" id="ARBA00023242"/>
    </source>
</evidence>
<dbReference type="GO" id="GO:0000981">
    <property type="term" value="F:DNA-binding transcription factor activity, RNA polymerase II-specific"/>
    <property type="evidence" value="ECO:0007669"/>
    <property type="project" value="TreeGrafter"/>
</dbReference>
<feature type="compositionally biased region" description="Polar residues" evidence="7">
    <location>
        <begin position="75"/>
        <end position="89"/>
    </location>
</feature>
<keyword evidence="2" id="KW-0805">Transcription regulation</keyword>
<evidence type="ECO:0000313" key="10">
    <source>
        <dbReference type="Proteomes" id="UP000549394"/>
    </source>
</evidence>
<evidence type="ECO:0000256" key="2">
    <source>
        <dbReference type="ARBA" id="ARBA00023015"/>
    </source>
</evidence>
<comment type="subcellular location">
    <subcellularLocation>
        <location evidence="1 6">Nucleus</location>
    </subcellularLocation>
</comment>
<feature type="compositionally biased region" description="Low complexity" evidence="7">
    <location>
        <begin position="358"/>
        <end position="379"/>
    </location>
</feature>
<feature type="region of interest" description="Disordered" evidence="7">
    <location>
        <begin position="310"/>
        <end position="402"/>
    </location>
</feature>
<organism evidence="9 10">
    <name type="scientific">Dimorphilus gyrociliatus</name>
    <dbReference type="NCBI Taxonomy" id="2664684"/>
    <lineage>
        <taxon>Eukaryota</taxon>
        <taxon>Metazoa</taxon>
        <taxon>Spiralia</taxon>
        <taxon>Lophotrochozoa</taxon>
        <taxon>Annelida</taxon>
        <taxon>Polychaeta</taxon>
        <taxon>Polychaeta incertae sedis</taxon>
        <taxon>Dinophilidae</taxon>
        <taxon>Dimorphilus</taxon>
    </lineage>
</organism>
<dbReference type="PROSITE" id="PS50252">
    <property type="entry name" value="TBOX_3"/>
    <property type="match status" value="1"/>
</dbReference>
<feature type="compositionally biased region" description="Basic and acidic residues" evidence="7">
    <location>
        <begin position="481"/>
        <end position="492"/>
    </location>
</feature>
<feature type="compositionally biased region" description="Polar residues" evidence="7">
    <location>
        <begin position="335"/>
        <end position="348"/>
    </location>
</feature>
<dbReference type="InterPro" id="IPR036960">
    <property type="entry name" value="T-box_sf"/>
</dbReference>
<dbReference type="GO" id="GO:0005634">
    <property type="term" value="C:nucleus"/>
    <property type="evidence" value="ECO:0007669"/>
    <property type="project" value="UniProtKB-SubCell"/>
</dbReference>
<dbReference type="SMART" id="SM00425">
    <property type="entry name" value="TBOX"/>
    <property type="match status" value="1"/>
</dbReference>
<evidence type="ECO:0000256" key="7">
    <source>
        <dbReference type="SAM" id="MobiDB-lite"/>
    </source>
</evidence>
<dbReference type="Gene3D" id="2.60.40.820">
    <property type="entry name" value="Transcription factor, T-box"/>
    <property type="match status" value="1"/>
</dbReference>
<dbReference type="PANTHER" id="PTHR11267:SF181">
    <property type="entry name" value="OPTOMOTOR-BLIND PROTEIN"/>
    <property type="match status" value="1"/>
</dbReference>
<dbReference type="SUPFAM" id="SSF49417">
    <property type="entry name" value="p53-like transcription factors"/>
    <property type="match status" value="1"/>
</dbReference>
<accession>A0A7I8WB81</accession>
<evidence type="ECO:0000256" key="1">
    <source>
        <dbReference type="ARBA" id="ARBA00004123"/>
    </source>
</evidence>
<dbReference type="InterPro" id="IPR018186">
    <property type="entry name" value="TF_T-box_CS"/>
</dbReference>
<dbReference type="Proteomes" id="UP000549394">
    <property type="component" value="Unassembled WGS sequence"/>
</dbReference>
<keyword evidence="5 6" id="KW-0539">Nucleus</keyword>
<dbReference type="AlphaFoldDB" id="A0A7I8WB81"/>
<dbReference type="PANTHER" id="PTHR11267">
    <property type="entry name" value="T-BOX PROTEIN-RELATED"/>
    <property type="match status" value="1"/>
</dbReference>
<dbReference type="InterPro" id="IPR002070">
    <property type="entry name" value="TF_Brachyury"/>
</dbReference>
<dbReference type="GO" id="GO:0001708">
    <property type="term" value="P:cell fate specification"/>
    <property type="evidence" value="ECO:0007669"/>
    <property type="project" value="TreeGrafter"/>
</dbReference>
<evidence type="ECO:0000256" key="4">
    <source>
        <dbReference type="ARBA" id="ARBA00023163"/>
    </source>
</evidence>
<feature type="domain" description="T-box" evidence="8">
    <location>
        <begin position="99"/>
        <end position="277"/>
    </location>
</feature>
<dbReference type="GO" id="GO:0000785">
    <property type="term" value="C:chromatin"/>
    <property type="evidence" value="ECO:0007669"/>
    <property type="project" value="TreeGrafter"/>
</dbReference>
<evidence type="ECO:0000313" key="9">
    <source>
        <dbReference type="EMBL" id="CAD5125405.1"/>
    </source>
</evidence>
<sequence>MAYNPFILASSTPIRQDFSVSSLLAATSQQNAHYFNLPQHLSVAAAAAACLPKLQPFSSSPNGEILPQSNNLQAASQLTTADSTPSTETDVQDDPKVDLEAKDLWDRFHDLGTEMVITKSGRRMFPPFRVKVSGLDKRAKYILLMDIVAVDDCRYKFHNSRWMVAGKADPEMPKRMYIHPDSPATGEQWMQKLVSFHKLKLTNNISDKHGFTILNSMHKYQPRFHLVRANDILKLPYAAFRTFVFKETEFIAVTAYQNEKITQLKIDHNPFAKGFRDSGGGKREKKRLLHNQNQSLNSVEETDVEICVDDDDEEDENNIDGPPSPKRHLMDIEGESTSRNNDSDTSITEEVEKRRKSNSTPPTTNSPSPSLTANPPTNTKCASTIRQTASPSTTSPSAAPNVTVLPHHTTPFMAAPYLYGYPLGFRHAALDSLSYFPLWPGAAAQSSNFSPYFNPSTDPLHPFNLLLPKSQLTSPTPCSTSKEENVQEKTEIPKAIAR</sequence>
<keyword evidence="10" id="KW-1185">Reference proteome</keyword>
<dbReference type="PROSITE" id="PS01283">
    <property type="entry name" value="TBOX_1"/>
    <property type="match status" value="1"/>
</dbReference>
<dbReference type="PROSITE" id="PS01264">
    <property type="entry name" value="TBOX_2"/>
    <property type="match status" value="1"/>
</dbReference>
<protein>
    <submittedName>
        <fullName evidence="9">DgyrCDS13639</fullName>
    </submittedName>
</protein>
<evidence type="ECO:0000256" key="6">
    <source>
        <dbReference type="PROSITE-ProRule" id="PRU00201"/>
    </source>
</evidence>
<dbReference type="InterPro" id="IPR046360">
    <property type="entry name" value="T-box_DNA-bd"/>
</dbReference>
<feature type="region of interest" description="Disordered" evidence="7">
    <location>
        <begin position="75"/>
        <end position="95"/>
    </location>
</feature>
<dbReference type="GO" id="GO:0045893">
    <property type="term" value="P:positive regulation of DNA-templated transcription"/>
    <property type="evidence" value="ECO:0007669"/>
    <property type="project" value="InterPro"/>
</dbReference>
<dbReference type="PRINTS" id="PR00938">
    <property type="entry name" value="BRACHYURY"/>
</dbReference>
<proteinExistence type="predicted"/>
<gene>
    <name evidence="9" type="ORF">DGYR_LOCUS12782</name>
</gene>
<feature type="compositionally biased region" description="Low complexity" evidence="7">
    <location>
        <begin position="388"/>
        <end position="400"/>
    </location>
</feature>
<dbReference type="InterPro" id="IPR008967">
    <property type="entry name" value="p53-like_TF_DNA-bd_sf"/>
</dbReference>
<evidence type="ECO:0000259" key="8">
    <source>
        <dbReference type="PROSITE" id="PS50252"/>
    </source>
</evidence>
<comment type="caution">
    <text evidence="6">Lacks conserved residue(s) required for the propagation of feature annotation.</text>
</comment>
<keyword evidence="4" id="KW-0804">Transcription</keyword>
<keyword evidence="3 6" id="KW-0238">DNA-binding</keyword>
<name>A0A7I8WB81_9ANNE</name>
<dbReference type="CDD" id="cd20188">
    <property type="entry name" value="T-box_TBX2_3-like"/>
    <property type="match status" value="1"/>
</dbReference>
<evidence type="ECO:0000256" key="3">
    <source>
        <dbReference type="ARBA" id="ARBA00023125"/>
    </source>
</evidence>
<dbReference type="InterPro" id="IPR001699">
    <property type="entry name" value="TF_T-box"/>
</dbReference>
<dbReference type="FunFam" id="2.60.40.820:FF:000003">
    <property type="entry name" value="T-box transcription factor TBX3"/>
    <property type="match status" value="1"/>
</dbReference>
<dbReference type="OrthoDB" id="7442607at2759"/>
<dbReference type="Pfam" id="PF00907">
    <property type="entry name" value="T-box"/>
    <property type="match status" value="1"/>
</dbReference>
<reference evidence="9 10" key="1">
    <citation type="submission" date="2020-08" db="EMBL/GenBank/DDBJ databases">
        <authorList>
            <person name="Hejnol A."/>
        </authorList>
    </citation>
    <scope>NUCLEOTIDE SEQUENCE [LARGE SCALE GENOMIC DNA]</scope>
</reference>
<dbReference type="GO" id="GO:0000978">
    <property type="term" value="F:RNA polymerase II cis-regulatory region sequence-specific DNA binding"/>
    <property type="evidence" value="ECO:0007669"/>
    <property type="project" value="InterPro"/>
</dbReference>
<comment type="caution">
    <text evidence="9">The sequence shown here is derived from an EMBL/GenBank/DDBJ whole genome shotgun (WGS) entry which is preliminary data.</text>
</comment>